<gene>
    <name evidence="7" type="ORF">ADK38_45985</name>
</gene>
<dbReference type="EMBL" id="LGUT01004546">
    <property type="protein sequence ID" value="KOG46346.1"/>
    <property type="molecule type" value="Genomic_DNA"/>
</dbReference>
<feature type="non-terminal residue" evidence="7">
    <location>
        <position position="74"/>
    </location>
</feature>
<evidence type="ECO:0000256" key="2">
    <source>
        <dbReference type="ARBA" id="ARBA00008524"/>
    </source>
</evidence>
<evidence type="ECO:0000256" key="1">
    <source>
        <dbReference type="ARBA" id="ARBA00004496"/>
    </source>
</evidence>
<evidence type="ECO:0000313" key="7">
    <source>
        <dbReference type="EMBL" id="KOG46346.1"/>
    </source>
</evidence>
<dbReference type="InterPro" id="IPR015943">
    <property type="entry name" value="WD40/YVTN_repeat-like_dom_sf"/>
</dbReference>
<sequence length="74" mass="8019">MDASAEGDGEVSELIASANGPVRDLAFSPDSAWLTWSHPGIGRSLRQIKIAKLADRMIVDVTNGRFEDEPVSYT</sequence>
<evidence type="ECO:0008006" key="9">
    <source>
        <dbReference type="Google" id="ProtNLM"/>
    </source>
</evidence>
<organism evidence="7 8">
    <name type="scientific">Streptomyces varsoviensis</name>
    <dbReference type="NCBI Taxonomy" id="67373"/>
    <lineage>
        <taxon>Bacteria</taxon>
        <taxon>Bacillati</taxon>
        <taxon>Actinomycetota</taxon>
        <taxon>Actinomycetes</taxon>
        <taxon>Kitasatosporales</taxon>
        <taxon>Streptomycetaceae</taxon>
        <taxon>Streptomyces</taxon>
    </lineage>
</organism>
<reference evidence="7 8" key="1">
    <citation type="submission" date="2015-07" db="EMBL/GenBank/DDBJ databases">
        <authorList>
            <person name="Ju K.-S."/>
            <person name="Doroghazi J.R."/>
            <person name="Metcalf W.W."/>
        </authorList>
    </citation>
    <scope>NUCLEOTIDE SEQUENCE [LARGE SCALE GENOMIC DNA]</scope>
    <source>
        <strain evidence="7 8">NRRL B-3589</strain>
    </source>
</reference>
<evidence type="ECO:0000256" key="3">
    <source>
        <dbReference type="ARBA" id="ARBA00022490"/>
    </source>
</evidence>
<dbReference type="InterPro" id="IPR012393">
    <property type="entry name" value="Tricorn_protease"/>
</dbReference>
<proteinExistence type="inferred from homology"/>
<comment type="caution">
    <text evidence="7">The sequence shown here is derived from an EMBL/GenBank/DDBJ whole genome shotgun (WGS) entry which is preliminary data.</text>
</comment>
<dbReference type="PANTHER" id="PTHR43253">
    <property type="entry name" value="TRICORN PROTEASE HOMOLOG 2-RELATED"/>
    <property type="match status" value="1"/>
</dbReference>
<protein>
    <recommendedName>
        <fullName evidence="9">Peptidase S9</fullName>
    </recommendedName>
</protein>
<comment type="subcellular location">
    <subcellularLocation>
        <location evidence="1">Cytoplasm</location>
    </subcellularLocation>
</comment>
<keyword evidence="6" id="KW-0720">Serine protease</keyword>
<keyword evidence="3" id="KW-0963">Cytoplasm</keyword>
<keyword evidence="5" id="KW-0378">Hydrolase</keyword>
<accession>A0ABR5IRJ0</accession>
<dbReference type="Gene3D" id="2.130.10.10">
    <property type="entry name" value="YVTN repeat-like/Quinoprotein amine dehydrogenase"/>
    <property type="match status" value="1"/>
</dbReference>
<keyword evidence="8" id="KW-1185">Reference proteome</keyword>
<evidence type="ECO:0000256" key="5">
    <source>
        <dbReference type="ARBA" id="ARBA00022801"/>
    </source>
</evidence>
<keyword evidence="4" id="KW-0645">Protease</keyword>
<evidence type="ECO:0000256" key="4">
    <source>
        <dbReference type="ARBA" id="ARBA00022670"/>
    </source>
</evidence>
<evidence type="ECO:0000256" key="6">
    <source>
        <dbReference type="ARBA" id="ARBA00022825"/>
    </source>
</evidence>
<name>A0ABR5IRJ0_9ACTN</name>
<dbReference type="PANTHER" id="PTHR43253:SF1">
    <property type="entry name" value="TRICORN PROTEASE HOMOLOG 2-RELATED"/>
    <property type="match status" value="1"/>
</dbReference>
<dbReference type="Proteomes" id="UP000037020">
    <property type="component" value="Unassembled WGS sequence"/>
</dbReference>
<evidence type="ECO:0000313" key="8">
    <source>
        <dbReference type="Proteomes" id="UP000037020"/>
    </source>
</evidence>
<comment type="similarity">
    <text evidence="2">Belongs to the peptidase S41B family.</text>
</comment>